<dbReference type="InterPro" id="IPR001173">
    <property type="entry name" value="Glyco_trans_2-like"/>
</dbReference>
<dbReference type="Gene3D" id="1.25.40.10">
    <property type="entry name" value="Tetratricopeptide repeat domain"/>
    <property type="match status" value="1"/>
</dbReference>
<dbReference type="EMBL" id="FWWY01000001">
    <property type="protein sequence ID" value="SMC03956.1"/>
    <property type="molecule type" value="Genomic_DNA"/>
</dbReference>
<dbReference type="PANTHER" id="PTHR43630">
    <property type="entry name" value="POLY-BETA-1,6-N-ACETYL-D-GLUCOSAMINE SYNTHASE"/>
    <property type="match status" value="1"/>
</dbReference>
<dbReference type="Proteomes" id="UP000192660">
    <property type="component" value="Unassembled WGS sequence"/>
</dbReference>
<organism evidence="2 3">
    <name type="scientific">Sulfobacillus thermosulfidooxidans (strain DSM 9293 / VKM B-1269 / AT-1)</name>
    <dbReference type="NCBI Taxonomy" id="929705"/>
    <lineage>
        <taxon>Bacteria</taxon>
        <taxon>Bacillati</taxon>
        <taxon>Bacillota</taxon>
        <taxon>Clostridia</taxon>
        <taxon>Eubacteriales</taxon>
        <taxon>Clostridiales Family XVII. Incertae Sedis</taxon>
        <taxon>Sulfobacillus</taxon>
    </lineage>
</organism>
<dbReference type="RefSeq" id="WP_176213179.1">
    <property type="nucleotide sequence ID" value="NZ_FWWY01000001.1"/>
</dbReference>
<dbReference type="InterPro" id="IPR011990">
    <property type="entry name" value="TPR-like_helical_dom_sf"/>
</dbReference>
<gene>
    <name evidence="2" type="ORF">SAMN00768000_1374</name>
</gene>
<dbReference type="Gene3D" id="3.90.550.10">
    <property type="entry name" value="Spore Coat Polysaccharide Biosynthesis Protein SpsA, Chain A"/>
    <property type="match status" value="1"/>
</dbReference>
<accession>A0A1W1WCD8</accession>
<keyword evidence="2" id="KW-0808">Transferase</keyword>
<evidence type="ECO:0000259" key="1">
    <source>
        <dbReference type="Pfam" id="PF00535"/>
    </source>
</evidence>
<name>A0A1W1WCD8_SULTA</name>
<keyword evidence="3" id="KW-1185">Reference proteome</keyword>
<dbReference type="InterPro" id="IPR029044">
    <property type="entry name" value="Nucleotide-diphossugar_trans"/>
</dbReference>
<sequence length="410" mass="46203">MGQLTLAMIVRDEARWLPSCLQSVKGIVDEMVVVDTGSRDDTPRIARQFGARVIEIPWRQDFARARNVSLDYVKTPWVLVLDADEQLHPDDAPLIRMALQTDKFHAYDLWQVSLLSDAQDVAWARVTRLFRNLPGIRYEGRIHEQVASNVVRHGYQLASLDARLWHFGYLRDIWTEKAKAERNYNLLQRAVREEPGNGYLWWQLAQSAISLEEWNMVQEATKKALDAGTLPDSLVPVAWLTLGKGAAGQGVWTVAAAAFARAEQTALPNPFADAVFYRGEVHRANRAWAAAEQAFSQALTIGDTTPIPLHEQGTGSYRAWHGLASTYWARGENDRAAATALVAYRHYPAYRPLWLLIRQIFGNYTPREFAQVIPNVAADLPGLVRSQAWFPGDLVDQEIALGWENLPVLP</sequence>
<protein>
    <submittedName>
        <fullName evidence="2">Glycosyl transferase family 2</fullName>
    </submittedName>
</protein>
<reference evidence="3" key="1">
    <citation type="submission" date="2017-04" db="EMBL/GenBank/DDBJ databases">
        <authorList>
            <person name="Varghese N."/>
            <person name="Submissions S."/>
        </authorList>
    </citation>
    <scope>NUCLEOTIDE SEQUENCE [LARGE SCALE GENOMIC DNA]</scope>
    <source>
        <strain evidence="3">DSM 9293</strain>
    </source>
</reference>
<dbReference type="PANTHER" id="PTHR43630:SF2">
    <property type="entry name" value="GLYCOSYLTRANSFERASE"/>
    <property type="match status" value="1"/>
</dbReference>
<dbReference type="Pfam" id="PF00535">
    <property type="entry name" value="Glycos_transf_2"/>
    <property type="match status" value="1"/>
</dbReference>
<dbReference type="SUPFAM" id="SSF53448">
    <property type="entry name" value="Nucleotide-diphospho-sugar transferases"/>
    <property type="match status" value="1"/>
</dbReference>
<proteinExistence type="predicted"/>
<feature type="domain" description="Glycosyltransferase 2-like" evidence="1">
    <location>
        <begin position="7"/>
        <end position="103"/>
    </location>
</feature>
<dbReference type="CDD" id="cd02511">
    <property type="entry name" value="Beta4Glucosyltransferase"/>
    <property type="match status" value="1"/>
</dbReference>
<dbReference type="GO" id="GO:0016740">
    <property type="term" value="F:transferase activity"/>
    <property type="evidence" value="ECO:0007669"/>
    <property type="project" value="UniProtKB-KW"/>
</dbReference>
<evidence type="ECO:0000313" key="2">
    <source>
        <dbReference type="EMBL" id="SMC03956.1"/>
    </source>
</evidence>
<dbReference type="SUPFAM" id="SSF48452">
    <property type="entry name" value="TPR-like"/>
    <property type="match status" value="1"/>
</dbReference>
<dbReference type="AlphaFoldDB" id="A0A1W1WCD8"/>
<evidence type="ECO:0000313" key="3">
    <source>
        <dbReference type="Proteomes" id="UP000192660"/>
    </source>
</evidence>